<protein>
    <recommendedName>
        <fullName evidence="3">GP-PDE domain-containing protein</fullName>
    </recommendedName>
</protein>
<reference evidence="1 2" key="1">
    <citation type="submission" date="2020-07" db="EMBL/GenBank/DDBJ databases">
        <title>Taxonomic revisions and descriptions of new bacterial species based on genomic comparisons in the high-G+C-content subgroup of the family Alcaligenaceae.</title>
        <authorList>
            <person name="Szabo A."/>
            <person name="Felfoldi T."/>
        </authorList>
    </citation>
    <scope>NUCLEOTIDE SEQUENCE [LARGE SCALE GENOMIC DNA]</scope>
    <source>
        <strain evidence="1 2">LMG 24012</strain>
    </source>
</reference>
<evidence type="ECO:0008006" key="3">
    <source>
        <dbReference type="Google" id="ProtNLM"/>
    </source>
</evidence>
<comment type="caution">
    <text evidence="1">The sequence shown here is derived from an EMBL/GenBank/DDBJ whole genome shotgun (WGS) entry which is preliminary data.</text>
</comment>
<dbReference type="InterPro" id="IPR017946">
    <property type="entry name" value="PLC-like_Pdiesterase_TIM-brl"/>
</dbReference>
<accession>A0A853FZ32</accession>
<organism evidence="1 2">
    <name type="scientific">Parapusillimonas granuli</name>
    <dbReference type="NCBI Taxonomy" id="380911"/>
    <lineage>
        <taxon>Bacteria</taxon>
        <taxon>Pseudomonadati</taxon>
        <taxon>Pseudomonadota</taxon>
        <taxon>Betaproteobacteria</taxon>
        <taxon>Burkholderiales</taxon>
        <taxon>Alcaligenaceae</taxon>
        <taxon>Parapusillimonas</taxon>
    </lineage>
</organism>
<dbReference type="GO" id="GO:0008081">
    <property type="term" value="F:phosphoric diester hydrolase activity"/>
    <property type="evidence" value="ECO:0007669"/>
    <property type="project" value="InterPro"/>
</dbReference>
<gene>
    <name evidence="1" type="ORF">H0A72_02040</name>
</gene>
<dbReference type="RefSeq" id="WP_180153331.1">
    <property type="nucleotide sequence ID" value="NZ_JACCEM010000001.1"/>
</dbReference>
<name>A0A853FZ32_9BURK</name>
<sequence length="156" mass="17692">MDKIDHSAYIKAAAAEAAKSEKYKYRIYFSFDDTKRDNFFSDRLWLFKKNPMDVAINLLNEYAKGKAVYGNGISSDLLVIGGFTGTFKDSVEAEKQGRVQLNYIWTLDSHDSMQDFLALGVRGIMTNEPITLQRALQPYLANGARMARPEDPLRIP</sequence>
<dbReference type="GO" id="GO:0006629">
    <property type="term" value="P:lipid metabolic process"/>
    <property type="evidence" value="ECO:0007669"/>
    <property type="project" value="InterPro"/>
</dbReference>
<dbReference type="EMBL" id="JACCEM010000001">
    <property type="protein sequence ID" value="NYT48080.1"/>
    <property type="molecule type" value="Genomic_DNA"/>
</dbReference>
<dbReference type="Gene3D" id="3.20.20.190">
    <property type="entry name" value="Phosphatidylinositol (PI) phosphodiesterase"/>
    <property type="match status" value="1"/>
</dbReference>
<evidence type="ECO:0000313" key="2">
    <source>
        <dbReference type="Proteomes" id="UP000559809"/>
    </source>
</evidence>
<dbReference type="SUPFAM" id="SSF51695">
    <property type="entry name" value="PLC-like phosphodiesterases"/>
    <property type="match status" value="1"/>
</dbReference>
<evidence type="ECO:0000313" key="1">
    <source>
        <dbReference type="EMBL" id="NYT48080.1"/>
    </source>
</evidence>
<dbReference type="Proteomes" id="UP000559809">
    <property type="component" value="Unassembled WGS sequence"/>
</dbReference>
<keyword evidence="2" id="KW-1185">Reference proteome</keyword>
<dbReference type="AlphaFoldDB" id="A0A853FZ32"/>
<proteinExistence type="predicted"/>